<sequence length="515" mass="57482">MARVRLLPVRIRQRIAQSKNVVNLNDIDDMLLKSPEEDIRDDKGVWKLQRRCYKDGYTQLIVSQMEWKNIAKNEAIVPECCTDPVELERMRCEEPLREDFIENPLAEEQTRKERARGIWTEKKTSKLCATLAKTDYKFGRAAEKMNVSRGDCVEHWYSYKRSEKHIEKCEACTKQRHKKKKRKEAAALATAADEARAFAAVSAAAVKPQQPSMSFAREPSEEEEIDVENGDPPPRELWVDPDILAAITTTTPMLPTQSDDDDTDVQPSTSFIRETSEEEDIDIENGGPPSRNPVDPDVLTAVAASAPVLPTESDKDEIDAQSGSSEIAMRVLARNSTPVPQEDRGENMSSGNWETMGLKILAEAAVSGTPLQLAESNQDGFNAVCAVSLKRSQELHQELKRGAKLCDTCDITGLNILAAVASTSTPFPTAKPGEDEVRSNAGRELKRNNDFSASSRKRSHEGRNSLHSPYATATRAELDQDDFEDGVAPRKRSRAGRRIVVPGRFRNEPQQGRQH</sequence>
<feature type="region of interest" description="Disordered" evidence="1">
    <location>
        <begin position="424"/>
        <end position="515"/>
    </location>
</feature>
<evidence type="ECO:0000313" key="3">
    <source>
        <dbReference type="Proteomes" id="UP001249851"/>
    </source>
</evidence>
<proteinExistence type="predicted"/>
<dbReference type="AlphaFoldDB" id="A0AAD9VCL0"/>
<feature type="compositionally biased region" description="Acidic residues" evidence="1">
    <location>
        <begin position="220"/>
        <end position="229"/>
    </location>
</feature>
<feature type="region of interest" description="Disordered" evidence="1">
    <location>
        <begin position="210"/>
        <end position="235"/>
    </location>
</feature>
<organism evidence="2 3">
    <name type="scientific">Acropora cervicornis</name>
    <name type="common">Staghorn coral</name>
    <dbReference type="NCBI Taxonomy" id="6130"/>
    <lineage>
        <taxon>Eukaryota</taxon>
        <taxon>Metazoa</taxon>
        <taxon>Cnidaria</taxon>
        <taxon>Anthozoa</taxon>
        <taxon>Hexacorallia</taxon>
        <taxon>Scleractinia</taxon>
        <taxon>Astrocoeniina</taxon>
        <taxon>Acroporidae</taxon>
        <taxon>Acropora</taxon>
    </lineage>
</organism>
<keyword evidence="3" id="KW-1185">Reference proteome</keyword>
<reference evidence="2" key="1">
    <citation type="journal article" date="2023" name="G3 (Bethesda)">
        <title>Whole genome assembly and annotation of the endangered Caribbean coral Acropora cervicornis.</title>
        <authorList>
            <person name="Selwyn J.D."/>
            <person name="Vollmer S.V."/>
        </authorList>
    </citation>
    <scope>NUCLEOTIDE SEQUENCE</scope>
    <source>
        <strain evidence="2">K2</strain>
    </source>
</reference>
<accession>A0AAD9VCL0</accession>
<comment type="caution">
    <text evidence="2">The sequence shown here is derived from an EMBL/GenBank/DDBJ whole genome shotgun (WGS) entry which is preliminary data.</text>
</comment>
<name>A0AAD9VCL0_ACRCE</name>
<feature type="compositionally biased region" description="Basic and acidic residues" evidence="1">
    <location>
        <begin position="432"/>
        <end position="449"/>
    </location>
</feature>
<gene>
    <name evidence="2" type="ORF">P5673_005324</name>
</gene>
<dbReference type="Proteomes" id="UP001249851">
    <property type="component" value="Unassembled WGS sequence"/>
</dbReference>
<protein>
    <submittedName>
        <fullName evidence="2">Uncharacterized protein</fullName>
    </submittedName>
</protein>
<dbReference type="EMBL" id="JARQWQ010000009">
    <property type="protein sequence ID" value="KAK2569506.1"/>
    <property type="molecule type" value="Genomic_DNA"/>
</dbReference>
<feature type="region of interest" description="Disordered" evidence="1">
    <location>
        <begin position="273"/>
        <end position="294"/>
    </location>
</feature>
<evidence type="ECO:0000313" key="2">
    <source>
        <dbReference type="EMBL" id="KAK2569506.1"/>
    </source>
</evidence>
<reference evidence="2" key="2">
    <citation type="journal article" date="2023" name="Science">
        <title>Genomic signatures of disease resistance in endangered staghorn corals.</title>
        <authorList>
            <person name="Vollmer S.V."/>
            <person name="Selwyn J.D."/>
            <person name="Despard B.A."/>
            <person name="Roesel C.L."/>
        </authorList>
    </citation>
    <scope>NUCLEOTIDE SEQUENCE</scope>
    <source>
        <strain evidence="2">K2</strain>
    </source>
</reference>
<evidence type="ECO:0000256" key="1">
    <source>
        <dbReference type="SAM" id="MobiDB-lite"/>
    </source>
</evidence>